<feature type="domain" description="TonB-dependent receptor plug" evidence="14">
    <location>
        <begin position="115"/>
        <end position="231"/>
    </location>
</feature>
<dbReference type="PANTHER" id="PTHR30069">
    <property type="entry name" value="TONB-DEPENDENT OUTER MEMBRANE RECEPTOR"/>
    <property type="match status" value="1"/>
</dbReference>
<evidence type="ECO:0000256" key="5">
    <source>
        <dbReference type="ARBA" id="ARBA00022729"/>
    </source>
</evidence>
<keyword evidence="9 10" id="KW-0998">Cell outer membrane</keyword>
<organism evidence="15 16">
    <name type="scientific">Flavobacterium fontis</name>
    <dbReference type="NCBI Taxonomy" id="1124188"/>
    <lineage>
        <taxon>Bacteria</taxon>
        <taxon>Pseudomonadati</taxon>
        <taxon>Bacteroidota</taxon>
        <taxon>Flavobacteriia</taxon>
        <taxon>Flavobacteriales</taxon>
        <taxon>Flavobacteriaceae</taxon>
        <taxon>Flavobacterium</taxon>
    </lineage>
</organism>
<dbReference type="InterPro" id="IPR039426">
    <property type="entry name" value="TonB-dep_rcpt-like"/>
</dbReference>
<dbReference type="PROSITE" id="PS52016">
    <property type="entry name" value="TONB_DEPENDENT_REC_3"/>
    <property type="match status" value="1"/>
</dbReference>
<reference evidence="15 16" key="1">
    <citation type="submission" date="2016-11" db="EMBL/GenBank/DDBJ databases">
        <authorList>
            <person name="Jaros S."/>
            <person name="Januszkiewicz K."/>
            <person name="Wedrychowicz H."/>
        </authorList>
    </citation>
    <scope>NUCLEOTIDE SEQUENCE [LARGE SCALE GENOMIC DNA]</scope>
    <source>
        <strain evidence="15 16">DSM 25660</strain>
    </source>
</reference>
<sequence length="977" mass="107884">MKTIYNKLLFFLLLLPLSVLAQATLEGKVVDSKSNQPLPGVNVVVQGTQSGVSTDLDGNFKIGRLKNGDVLVFSFVGYKNQTIEFKGQKSVSISLEEDSSTLQEVVVQVGYGSVKKKDATGAVSVLGVKDFNKGAMVSTDNLLQGRVAGVTINAGGGAPGTNPVIRIRGGSSLNASNDPLIVVDNFPISNATNTGSTSFLASLNPNDIESISVLKDASATAIYGSRASNGVILITTKKGGKKLSVDFNSQYGSGSLVRKVDVFNANEFRNLVAAQFPGEVGKLGTANTDWQDEIYRRTDFIDSNLSLRGNLFGKVPSRLSIGNTYQEGLRLTNKFNRNTISTTLMPSFFNDHLKIRVNANYTMENNRFADGVEGSAITFDPTQPVYDAASPFGGFFEYRNGNLLTPNVQRNPVAQLMMTYDTGSNHRIFGNVETEYKFHFFPSMKAVVNVGFDESNGERTRLVGSNAASGPSNNNIPYGTNEFAERTIRTKLFDSYLAYNKKINDLNIDAQAGYSYQIYESSQFFTRNILQPNYASIGAENDIETDNVLIGLFARAILNYKDKYLFTANFRRDGSSRFSESNRWLNTPGLAFAWKMKEDFFQSYSKLSDLKLRLGWGITGQQNIDDVEARNYYLQQFAIGNNTNQIFFGNNTVPIAISRPFNPDLKWEQTTTYNVGLDYGFFNNRLNGAIDVFYKKTDDLLSRVAFADGSNFTNVGWANIGSFSTKGIEVAVNYDVIKGNNLNWNLAFNVSTFERTIETLSSGFDVLYGDAGAGTGSTALINRVDYTPGSFFVYKQLYDGAGRPIEGAYADLNGDGIINGDDRYIYMNGDPDVTFGLASTFNYKNFDFNFNMRASLGNRVYNAVNATRAQYNLIRNNGVLSNLPNNVQSTDFTNTPDVFLSDLYVENGSFLRMDNITMGYTFPKWLDGKASLRVFTGMQNAFIITKYSGIDPEINGGIDNTIYPRQRTLLFGVNMKF</sequence>
<evidence type="ECO:0000256" key="2">
    <source>
        <dbReference type="ARBA" id="ARBA00022448"/>
    </source>
</evidence>
<comment type="similarity">
    <text evidence="10 11">Belongs to the TonB-dependent receptor family.</text>
</comment>
<dbReference type="InterPro" id="IPR012910">
    <property type="entry name" value="Plug_dom"/>
</dbReference>
<evidence type="ECO:0000256" key="10">
    <source>
        <dbReference type="PROSITE-ProRule" id="PRU01360"/>
    </source>
</evidence>
<feature type="signal peptide" evidence="12">
    <location>
        <begin position="1"/>
        <end position="21"/>
    </location>
</feature>
<dbReference type="InterPro" id="IPR008969">
    <property type="entry name" value="CarboxyPept-like_regulatory"/>
</dbReference>
<dbReference type="InterPro" id="IPR000531">
    <property type="entry name" value="Beta-barrel_TonB"/>
</dbReference>
<dbReference type="InterPro" id="IPR036942">
    <property type="entry name" value="Beta-barrel_TonB_sf"/>
</dbReference>
<evidence type="ECO:0000259" key="14">
    <source>
        <dbReference type="Pfam" id="PF07715"/>
    </source>
</evidence>
<evidence type="ECO:0000256" key="4">
    <source>
        <dbReference type="ARBA" id="ARBA00022692"/>
    </source>
</evidence>
<evidence type="ECO:0000259" key="13">
    <source>
        <dbReference type="Pfam" id="PF00593"/>
    </source>
</evidence>
<proteinExistence type="inferred from homology"/>
<evidence type="ECO:0000256" key="12">
    <source>
        <dbReference type="SAM" id="SignalP"/>
    </source>
</evidence>
<dbReference type="AlphaFoldDB" id="A0A1M4XY78"/>
<evidence type="ECO:0000256" key="8">
    <source>
        <dbReference type="ARBA" id="ARBA00023170"/>
    </source>
</evidence>
<evidence type="ECO:0000256" key="3">
    <source>
        <dbReference type="ARBA" id="ARBA00022452"/>
    </source>
</evidence>
<keyword evidence="7 10" id="KW-0472">Membrane</keyword>
<dbReference type="GO" id="GO:0044718">
    <property type="term" value="P:siderophore transmembrane transport"/>
    <property type="evidence" value="ECO:0007669"/>
    <property type="project" value="TreeGrafter"/>
</dbReference>
<evidence type="ECO:0000256" key="7">
    <source>
        <dbReference type="ARBA" id="ARBA00023136"/>
    </source>
</evidence>
<dbReference type="Pfam" id="PF13715">
    <property type="entry name" value="CarbopepD_reg_2"/>
    <property type="match status" value="1"/>
</dbReference>
<evidence type="ECO:0000256" key="1">
    <source>
        <dbReference type="ARBA" id="ARBA00004571"/>
    </source>
</evidence>
<evidence type="ECO:0000256" key="9">
    <source>
        <dbReference type="ARBA" id="ARBA00023237"/>
    </source>
</evidence>
<protein>
    <submittedName>
        <fullName evidence="15">Iron complex outermembrane recepter protein</fullName>
    </submittedName>
</protein>
<dbReference type="Pfam" id="PF00593">
    <property type="entry name" value="TonB_dep_Rec_b-barrel"/>
    <property type="match status" value="1"/>
</dbReference>
<dbReference type="PANTHER" id="PTHR30069:SF29">
    <property type="entry name" value="HEMOGLOBIN AND HEMOGLOBIN-HAPTOGLOBIN-BINDING PROTEIN 1-RELATED"/>
    <property type="match status" value="1"/>
</dbReference>
<dbReference type="STRING" id="1124188.SAMN05444377_102226"/>
<keyword evidence="5 12" id="KW-0732">Signal</keyword>
<dbReference type="GO" id="GO:0015344">
    <property type="term" value="F:siderophore uptake transmembrane transporter activity"/>
    <property type="evidence" value="ECO:0007669"/>
    <property type="project" value="TreeGrafter"/>
</dbReference>
<keyword evidence="2 10" id="KW-0813">Transport</keyword>
<keyword evidence="8" id="KW-0675">Receptor</keyword>
<dbReference type="Gene3D" id="2.170.130.10">
    <property type="entry name" value="TonB-dependent receptor, plug domain"/>
    <property type="match status" value="1"/>
</dbReference>
<dbReference type="RefSeq" id="WP_073361611.1">
    <property type="nucleotide sequence ID" value="NZ_FQVQ01000002.1"/>
</dbReference>
<comment type="subcellular location">
    <subcellularLocation>
        <location evidence="1 10">Cell outer membrane</location>
        <topology evidence="1 10">Multi-pass membrane protein</topology>
    </subcellularLocation>
</comment>
<dbReference type="Gene3D" id="2.40.170.20">
    <property type="entry name" value="TonB-dependent receptor, beta-barrel domain"/>
    <property type="match status" value="1"/>
</dbReference>
<keyword evidence="16" id="KW-1185">Reference proteome</keyword>
<dbReference type="NCBIfam" id="TIGR04056">
    <property type="entry name" value="OMP_RagA_SusC"/>
    <property type="match status" value="1"/>
</dbReference>
<keyword evidence="4 10" id="KW-0812">Transmembrane</keyword>
<dbReference type="GO" id="GO:0009279">
    <property type="term" value="C:cell outer membrane"/>
    <property type="evidence" value="ECO:0007669"/>
    <property type="project" value="UniProtKB-SubCell"/>
</dbReference>
<dbReference type="EMBL" id="FQVQ01000002">
    <property type="protein sequence ID" value="SHE98451.1"/>
    <property type="molecule type" value="Genomic_DNA"/>
</dbReference>
<dbReference type="Gene3D" id="2.60.40.1120">
    <property type="entry name" value="Carboxypeptidase-like, regulatory domain"/>
    <property type="match status" value="1"/>
</dbReference>
<dbReference type="InterPro" id="IPR023997">
    <property type="entry name" value="TonB-dep_OMP_SusC/RagA_CS"/>
</dbReference>
<evidence type="ECO:0000313" key="16">
    <source>
        <dbReference type="Proteomes" id="UP000184147"/>
    </source>
</evidence>
<dbReference type="InterPro" id="IPR023996">
    <property type="entry name" value="TonB-dep_OMP_SusC/RagA"/>
</dbReference>
<name>A0A1M4XY78_9FLAO</name>
<dbReference type="SUPFAM" id="SSF56935">
    <property type="entry name" value="Porins"/>
    <property type="match status" value="1"/>
</dbReference>
<keyword evidence="3 10" id="KW-1134">Transmembrane beta strand</keyword>
<evidence type="ECO:0000256" key="11">
    <source>
        <dbReference type="RuleBase" id="RU003357"/>
    </source>
</evidence>
<dbReference type="Proteomes" id="UP000184147">
    <property type="component" value="Unassembled WGS sequence"/>
</dbReference>
<feature type="domain" description="TonB-dependent receptor-like beta-barrel" evidence="13">
    <location>
        <begin position="384"/>
        <end position="940"/>
    </location>
</feature>
<evidence type="ECO:0000256" key="6">
    <source>
        <dbReference type="ARBA" id="ARBA00023077"/>
    </source>
</evidence>
<dbReference type="Pfam" id="PF07715">
    <property type="entry name" value="Plug"/>
    <property type="match status" value="1"/>
</dbReference>
<dbReference type="InterPro" id="IPR037066">
    <property type="entry name" value="Plug_dom_sf"/>
</dbReference>
<evidence type="ECO:0000313" key="15">
    <source>
        <dbReference type="EMBL" id="SHE98451.1"/>
    </source>
</evidence>
<dbReference type="NCBIfam" id="TIGR04057">
    <property type="entry name" value="SusC_RagA_signa"/>
    <property type="match status" value="1"/>
</dbReference>
<feature type="chain" id="PRO_5012793229" evidence="12">
    <location>
        <begin position="22"/>
        <end position="977"/>
    </location>
</feature>
<gene>
    <name evidence="15" type="ORF">SAMN05444377_102226</name>
</gene>
<accession>A0A1M4XY78</accession>
<dbReference type="SUPFAM" id="SSF49464">
    <property type="entry name" value="Carboxypeptidase regulatory domain-like"/>
    <property type="match status" value="1"/>
</dbReference>
<dbReference type="OrthoDB" id="9768177at2"/>
<keyword evidence="6 11" id="KW-0798">TonB box</keyword>